<comment type="caution">
    <text evidence="7">The sequence shown here is derived from an EMBL/GenBank/DDBJ whole genome shotgun (WGS) entry which is preliminary data.</text>
</comment>
<accession>A0A5J4Z2Y1</accession>
<dbReference type="InterPro" id="IPR015943">
    <property type="entry name" value="WD40/YVTN_repeat-like_dom_sf"/>
</dbReference>
<dbReference type="AlphaFoldDB" id="A0A5J4Z2Y1"/>
<name>A0A5J4Z2Y1_PORPP</name>
<feature type="domain" description="Small-subunit processome Utp12" evidence="6">
    <location>
        <begin position="938"/>
        <end position="1041"/>
    </location>
</feature>
<feature type="compositionally biased region" description="Basic residues" evidence="5">
    <location>
        <begin position="378"/>
        <end position="391"/>
    </location>
</feature>
<dbReference type="PANTHER" id="PTHR19853">
    <property type="entry name" value="WD REPEAT CONTAINING PROTEIN 3 WDR3"/>
    <property type="match status" value="1"/>
</dbReference>
<dbReference type="Pfam" id="PF25172">
    <property type="entry name" value="Beta-prop_WDR3_2nd"/>
    <property type="match status" value="1"/>
</dbReference>
<keyword evidence="8" id="KW-1185">Reference proteome</keyword>
<proteinExistence type="inferred from homology"/>
<dbReference type="OMA" id="MNIPLTC"/>
<feature type="repeat" description="WD" evidence="4">
    <location>
        <begin position="219"/>
        <end position="264"/>
    </location>
</feature>
<dbReference type="InterPro" id="IPR007148">
    <property type="entry name" value="SSU_processome_Utp12"/>
</dbReference>
<evidence type="ECO:0000259" key="6">
    <source>
        <dbReference type="Pfam" id="PF04003"/>
    </source>
</evidence>
<dbReference type="PROSITE" id="PS00678">
    <property type="entry name" value="WD_REPEATS_1"/>
    <property type="match status" value="1"/>
</dbReference>
<dbReference type="GO" id="GO:0030515">
    <property type="term" value="F:snoRNA binding"/>
    <property type="evidence" value="ECO:0007669"/>
    <property type="project" value="TreeGrafter"/>
</dbReference>
<feature type="repeat" description="WD" evidence="4">
    <location>
        <begin position="510"/>
        <end position="544"/>
    </location>
</feature>
<dbReference type="GO" id="GO:0032040">
    <property type="term" value="C:small-subunit processome"/>
    <property type="evidence" value="ECO:0007669"/>
    <property type="project" value="TreeGrafter"/>
</dbReference>
<dbReference type="GO" id="GO:0030490">
    <property type="term" value="P:maturation of SSU-rRNA"/>
    <property type="evidence" value="ECO:0007669"/>
    <property type="project" value="TreeGrafter"/>
</dbReference>
<dbReference type="PANTHER" id="PTHR19853:SF0">
    <property type="entry name" value="WD REPEAT-CONTAINING PROTEIN 3"/>
    <property type="match status" value="1"/>
</dbReference>
<dbReference type="InterPro" id="IPR001680">
    <property type="entry name" value="WD40_rpt"/>
</dbReference>
<evidence type="ECO:0000313" key="8">
    <source>
        <dbReference type="Proteomes" id="UP000324585"/>
    </source>
</evidence>
<dbReference type="InterPro" id="IPR019775">
    <property type="entry name" value="WD40_repeat_CS"/>
</dbReference>
<feature type="repeat" description="WD" evidence="4">
    <location>
        <begin position="749"/>
        <end position="781"/>
    </location>
</feature>
<dbReference type="GO" id="GO:0034388">
    <property type="term" value="C:Pwp2p-containing subcomplex of 90S preribosome"/>
    <property type="evidence" value="ECO:0007669"/>
    <property type="project" value="TreeGrafter"/>
</dbReference>
<feature type="repeat" description="WD" evidence="4">
    <location>
        <begin position="176"/>
        <end position="209"/>
    </location>
</feature>
<dbReference type="Pfam" id="PF25173">
    <property type="entry name" value="Beta-prop_WDR3_1st"/>
    <property type="match status" value="1"/>
</dbReference>
<dbReference type="Gene3D" id="2.130.10.10">
    <property type="entry name" value="YVTN repeat-like/Quinoprotein amine dehydrogenase"/>
    <property type="match status" value="3"/>
</dbReference>
<organism evidence="7 8">
    <name type="scientific">Porphyridium purpureum</name>
    <name type="common">Red alga</name>
    <name type="synonym">Porphyridium cruentum</name>
    <dbReference type="NCBI Taxonomy" id="35688"/>
    <lineage>
        <taxon>Eukaryota</taxon>
        <taxon>Rhodophyta</taxon>
        <taxon>Bangiophyceae</taxon>
        <taxon>Porphyridiales</taxon>
        <taxon>Porphyridiaceae</taxon>
        <taxon>Porphyridium</taxon>
    </lineage>
</organism>
<dbReference type="CDD" id="cd00200">
    <property type="entry name" value="WD40"/>
    <property type="match status" value="1"/>
</dbReference>
<gene>
    <name evidence="7" type="ORF">FVE85_0776</name>
</gene>
<keyword evidence="2" id="KW-0677">Repeat</keyword>
<dbReference type="Pfam" id="PF04003">
    <property type="entry name" value="Utp12"/>
    <property type="match status" value="1"/>
</dbReference>
<evidence type="ECO:0000256" key="5">
    <source>
        <dbReference type="SAM" id="MobiDB-lite"/>
    </source>
</evidence>
<dbReference type="SMART" id="SM00320">
    <property type="entry name" value="WD40"/>
    <property type="match status" value="11"/>
</dbReference>
<sequence>MNHLMILIEEKERSAWTAARPSDTETATFSGHQAWCIVMVKAYLRYELVSTFGVVASAGSLIGRAAVVGHHHALESGKAKGNTSARRQCVVTPAVDALLVWDIKTTSLIVRLANEATARAGSVTAIAVAPSGRDVAAGYADGSIRIWPLDVLESESRADMHTSALGMDSAPPRMTLNAHYAGISALAWDQASGVLASGANDGDIIVWDVVAECGMFRLRAAHSDAVTALSFCNSGSEGQNLLISSSKDGVMRVFDTRSQFCVQTIVGHRGEIWAHCIVANGAFLVSGSINSELRVYKMERRDTNGLDGLSAQGELLKFIGLVRRRSSARVVDMDVMERTHASGNDASYVGTLVVVGGDRSVECFSIRDVLAAEAHRKRRARRAKERAKRKLTEKPGSSASKRLLLDEEVDEEEKGDKMVAGTYTPDDTENTIAIDVLAAIRLVRLKSRVHAISVLDIRSSRGSSSSPGLTSSRLLIHCHSNGLEIIDLPLVPLAETGLFENMEKRGSFDSMGHRGDVRALAMSHDESFLVTASAAKTLKVWSLSELSRGQCLRSMTTDGHALGCLFVPDRRSLVIVATKEGALQVLRTGSGESVCSIPQAHTGAIWSIVWHPKQAQHLSGSYTLISGGADKKIRFWRFHADRAEKHVAGDDDESSKGLLELERTAELTDEVLCVRCSPDGKMLLASLLDSTVRAFYADTLAPFVSFYGHKLPVLSMDISSDGEMLVTGSADKTIKIWGMHFGDLRKSLARAHDDSVLNVRLQAGTHYFFSGSRDGRLKYWDGDRFELICDLTRHHGECWAISTSADGEVVASVSSDRAIRVWRRSDEQMFLEDEREQRLDEMFERDLLTDPALGALDDDDNGRANRHSLIMYEPDAGTQQAVGQSSVAVKRTLESVRGSEALMEALELAAKEQERKEEEQGVNPSMYKPSMLLLGLQPDQYVLRSLRRIKVAEVESALMLLSYSQARSLLEYCVGFLRDPATAILHGEMVVRMAIILVRNYQNQIIASGERELLQQLAFLVRKCTNELKQLLGCNMAALDVWGQDLAERDQAPFREAIKRVNVEHRLAIKKKSKKRRIGSKGI</sequence>
<feature type="repeat" description="WD" evidence="4">
    <location>
        <begin position="598"/>
        <end position="646"/>
    </location>
</feature>
<feature type="region of interest" description="Disordered" evidence="5">
    <location>
        <begin position="378"/>
        <end position="423"/>
    </location>
</feature>
<comment type="similarity">
    <text evidence="3">Belongs to the WD repeat WDR3/UTP12 family.</text>
</comment>
<reference evidence="8" key="1">
    <citation type="journal article" date="2019" name="Nat. Commun.">
        <title>Expansion of phycobilisome linker gene families in mesophilic red algae.</title>
        <authorList>
            <person name="Lee J."/>
            <person name="Kim D."/>
            <person name="Bhattacharya D."/>
            <person name="Yoon H.S."/>
        </authorList>
    </citation>
    <scope>NUCLEOTIDE SEQUENCE [LARGE SCALE GENOMIC DNA]</scope>
    <source>
        <strain evidence="8">CCMP 1328</strain>
    </source>
</reference>
<evidence type="ECO:0000256" key="2">
    <source>
        <dbReference type="ARBA" id="ARBA00022737"/>
    </source>
</evidence>
<dbReference type="EMBL" id="VRMN01000002">
    <property type="protein sequence ID" value="KAA8497047.1"/>
    <property type="molecule type" value="Genomic_DNA"/>
</dbReference>
<dbReference type="Proteomes" id="UP000324585">
    <property type="component" value="Unassembled WGS sequence"/>
</dbReference>
<protein>
    <submittedName>
        <fullName evidence="7">U3 small nucleolar RNA-associated protein 12</fullName>
    </submittedName>
</protein>
<evidence type="ECO:0000313" key="7">
    <source>
        <dbReference type="EMBL" id="KAA8497047.1"/>
    </source>
</evidence>
<feature type="repeat" description="WD" evidence="4">
    <location>
        <begin position="706"/>
        <end position="747"/>
    </location>
</feature>
<feature type="repeat" description="WD" evidence="4">
    <location>
        <begin position="791"/>
        <end position="832"/>
    </location>
</feature>
<dbReference type="InterPro" id="IPR051570">
    <property type="entry name" value="TBC1_cilium_biogenesis"/>
</dbReference>
<keyword evidence="1 4" id="KW-0853">WD repeat</keyword>
<feature type="repeat" description="WD" evidence="4">
    <location>
        <begin position="116"/>
        <end position="157"/>
    </location>
</feature>
<dbReference type="PROSITE" id="PS50294">
    <property type="entry name" value="WD_REPEATS_REGION"/>
    <property type="match status" value="6"/>
</dbReference>
<dbReference type="InterPro" id="IPR036322">
    <property type="entry name" value="WD40_repeat_dom_sf"/>
</dbReference>
<dbReference type="SUPFAM" id="SSF50978">
    <property type="entry name" value="WD40 repeat-like"/>
    <property type="match status" value="2"/>
</dbReference>
<evidence type="ECO:0000256" key="1">
    <source>
        <dbReference type="ARBA" id="ARBA00022574"/>
    </source>
</evidence>
<dbReference type="OrthoDB" id="407922at2759"/>
<dbReference type="InterPro" id="IPR020472">
    <property type="entry name" value="WD40_PAC1"/>
</dbReference>
<dbReference type="PRINTS" id="PR00320">
    <property type="entry name" value="GPROTEINBRPT"/>
</dbReference>
<evidence type="ECO:0000256" key="3">
    <source>
        <dbReference type="ARBA" id="ARBA00038229"/>
    </source>
</evidence>
<dbReference type="PROSITE" id="PS50082">
    <property type="entry name" value="WD_REPEATS_2"/>
    <property type="match status" value="8"/>
</dbReference>
<evidence type="ECO:0000256" key="4">
    <source>
        <dbReference type="PROSITE-ProRule" id="PRU00221"/>
    </source>
</evidence>